<dbReference type="EMBL" id="SWBM01000005">
    <property type="protein sequence ID" value="TKC15260.1"/>
    <property type="molecule type" value="Genomic_DNA"/>
</dbReference>
<evidence type="ECO:0000313" key="2">
    <source>
        <dbReference type="Proteomes" id="UP000307756"/>
    </source>
</evidence>
<organism evidence="1 2">
    <name type="scientific">Robertmurraya kyonggiensis</name>
    <dbReference type="NCBI Taxonomy" id="1037680"/>
    <lineage>
        <taxon>Bacteria</taxon>
        <taxon>Bacillati</taxon>
        <taxon>Bacillota</taxon>
        <taxon>Bacilli</taxon>
        <taxon>Bacillales</taxon>
        <taxon>Bacillaceae</taxon>
        <taxon>Robertmurraya</taxon>
    </lineage>
</organism>
<dbReference type="RefSeq" id="WP_136832871.1">
    <property type="nucleotide sequence ID" value="NZ_SWBM01000005.1"/>
</dbReference>
<protein>
    <submittedName>
        <fullName evidence="1">Uncharacterized protein</fullName>
    </submittedName>
</protein>
<proteinExistence type="predicted"/>
<accession>A0A4V6WNA5</accession>
<dbReference type="AlphaFoldDB" id="A0A4V6WNA5"/>
<name>A0A4V6WNA5_9BACI</name>
<keyword evidence="2" id="KW-1185">Reference proteome</keyword>
<dbReference type="OrthoDB" id="2880794at2"/>
<comment type="caution">
    <text evidence="1">The sequence shown here is derived from an EMBL/GenBank/DDBJ whole genome shotgun (WGS) entry which is preliminary data.</text>
</comment>
<gene>
    <name evidence="1" type="ORF">FA727_17660</name>
</gene>
<reference evidence="1 2" key="1">
    <citation type="journal article" date="2011" name="J. Microbiol.">
        <title>Bacillus kyonggiensis sp. nov., isolated from soil of a lettuce field.</title>
        <authorList>
            <person name="Dong K."/>
            <person name="Lee S."/>
        </authorList>
    </citation>
    <scope>NUCLEOTIDE SEQUENCE [LARGE SCALE GENOMIC DNA]</scope>
    <source>
        <strain evidence="1 2">NB22</strain>
    </source>
</reference>
<evidence type="ECO:0000313" key="1">
    <source>
        <dbReference type="EMBL" id="TKC15260.1"/>
    </source>
</evidence>
<dbReference type="Proteomes" id="UP000307756">
    <property type="component" value="Unassembled WGS sequence"/>
</dbReference>
<sequence>MGICITIATVDIKVSNYELDLSGREKKILAVLLLNLCAQANVQVTAQSMAMNALEKDAEDIMHFQFEWQSSLSLDTYQKFKEGVERRFKTALQMCEVEGNHITFAENNY</sequence>